<dbReference type="Proteomes" id="UP000582837">
    <property type="component" value="Unassembled WGS sequence"/>
</dbReference>
<reference evidence="1 2" key="1">
    <citation type="submission" date="2020-08" db="EMBL/GenBank/DDBJ databases">
        <title>Genomic Encyclopedia of Type Strains, Phase IV (KMG-IV): sequencing the most valuable type-strain genomes for metagenomic binning, comparative biology and taxonomic classification.</title>
        <authorList>
            <person name="Goeker M."/>
        </authorList>
    </citation>
    <scope>NUCLEOTIDE SEQUENCE [LARGE SCALE GENOMIC DNA]</scope>
    <source>
        <strain evidence="1 2">DSM 29007</strain>
    </source>
</reference>
<gene>
    <name evidence="1" type="ORF">HNQ61_000898</name>
</gene>
<evidence type="ECO:0000313" key="1">
    <source>
        <dbReference type="EMBL" id="MBB6069283.1"/>
    </source>
</evidence>
<comment type="caution">
    <text evidence="1">The sequence shown here is derived from an EMBL/GenBank/DDBJ whole genome shotgun (WGS) entry which is preliminary data.</text>
</comment>
<dbReference type="AlphaFoldDB" id="A0A841GVE9"/>
<sequence>MRSSVVAAAALAAALITPRDARAQASPRDEIARLLGTASRGASQAGYRAEPRVFDVRSMTGMLPSGGSVVVDATLRAGARYMVVGVCDGECQDLDLRVNAPDGAEVLDEDVSDDDVPVLRFTATENGAHPLSVIMSDCRAELCRFAVKVLAQ</sequence>
<proteinExistence type="predicted"/>
<keyword evidence="2" id="KW-1185">Reference proteome</keyword>
<accession>A0A841GVE9</accession>
<dbReference type="RefSeq" id="WP_170037923.1">
    <property type="nucleotide sequence ID" value="NZ_JABDTL010000002.1"/>
</dbReference>
<dbReference type="EMBL" id="JACHIA010000002">
    <property type="protein sequence ID" value="MBB6069283.1"/>
    <property type="molecule type" value="Genomic_DNA"/>
</dbReference>
<organism evidence="1 2">
    <name type="scientific">Longimicrobium terrae</name>
    <dbReference type="NCBI Taxonomy" id="1639882"/>
    <lineage>
        <taxon>Bacteria</taxon>
        <taxon>Pseudomonadati</taxon>
        <taxon>Gemmatimonadota</taxon>
        <taxon>Longimicrobiia</taxon>
        <taxon>Longimicrobiales</taxon>
        <taxon>Longimicrobiaceae</taxon>
        <taxon>Longimicrobium</taxon>
    </lineage>
</organism>
<evidence type="ECO:0000313" key="2">
    <source>
        <dbReference type="Proteomes" id="UP000582837"/>
    </source>
</evidence>
<name>A0A841GVE9_9BACT</name>
<protein>
    <submittedName>
        <fullName evidence="1">Uncharacterized protein</fullName>
    </submittedName>
</protein>